<protein>
    <recommendedName>
        <fullName evidence="4">DUF2059 domain-containing protein</fullName>
    </recommendedName>
</protein>
<comment type="caution">
    <text evidence="2">The sequence shown here is derived from an EMBL/GenBank/DDBJ whole genome shotgun (WGS) entry which is preliminary data.</text>
</comment>
<keyword evidence="1" id="KW-0732">Signal</keyword>
<reference evidence="2" key="2">
    <citation type="submission" date="2020-09" db="EMBL/GenBank/DDBJ databases">
        <authorList>
            <person name="Sun Q."/>
            <person name="Zhou Y."/>
        </authorList>
    </citation>
    <scope>NUCLEOTIDE SEQUENCE</scope>
    <source>
        <strain evidence="2">CGMCC 1.15762</strain>
    </source>
</reference>
<evidence type="ECO:0000313" key="3">
    <source>
        <dbReference type="Proteomes" id="UP000617145"/>
    </source>
</evidence>
<sequence length="274" mass="30009">MHLRLVACLSVMTIFAPLCASAEQGEETNALLDALGLPEIVGIMREEGMSYGQEMAMDLIPGGATKRWMDEVSAIYDTDTMENVVRHGFAESFGDTDPAPLLEYFRTAPGDGIVDKELAARRALIDDGVEGAAREAFNQIDGSSDPRLGQITRFVQANDLVNENVVGALNASYQFYIGLVDGGALEMSEDDILTEVWASEPETRADTREWLYAYLLLAYGPLTDREMRDYVKLSGSPEGKAMNRALFEAFNGMYDGISYALGRAAAQQMMAQDL</sequence>
<keyword evidence="3" id="KW-1185">Reference proteome</keyword>
<evidence type="ECO:0000313" key="2">
    <source>
        <dbReference type="EMBL" id="GGG60994.1"/>
    </source>
</evidence>
<proteinExistence type="predicted"/>
<dbReference type="AlphaFoldDB" id="A0A8J3EFM9"/>
<dbReference type="EMBL" id="BMJV01000001">
    <property type="protein sequence ID" value="GGG60994.1"/>
    <property type="molecule type" value="Genomic_DNA"/>
</dbReference>
<evidence type="ECO:0000256" key="1">
    <source>
        <dbReference type="SAM" id="SignalP"/>
    </source>
</evidence>
<feature type="chain" id="PRO_5035156278" description="DUF2059 domain-containing protein" evidence="1">
    <location>
        <begin position="23"/>
        <end position="274"/>
    </location>
</feature>
<accession>A0A8J3EFM9</accession>
<dbReference type="Proteomes" id="UP000617145">
    <property type="component" value="Unassembled WGS sequence"/>
</dbReference>
<feature type="signal peptide" evidence="1">
    <location>
        <begin position="1"/>
        <end position="22"/>
    </location>
</feature>
<gene>
    <name evidence="2" type="ORF">GCM10011415_03780</name>
</gene>
<organism evidence="2 3">
    <name type="scientific">Salipiger pallidus</name>
    <dbReference type="NCBI Taxonomy" id="1775170"/>
    <lineage>
        <taxon>Bacteria</taxon>
        <taxon>Pseudomonadati</taxon>
        <taxon>Pseudomonadota</taxon>
        <taxon>Alphaproteobacteria</taxon>
        <taxon>Rhodobacterales</taxon>
        <taxon>Roseobacteraceae</taxon>
        <taxon>Salipiger</taxon>
    </lineage>
</organism>
<evidence type="ECO:0008006" key="4">
    <source>
        <dbReference type="Google" id="ProtNLM"/>
    </source>
</evidence>
<dbReference type="RefSeq" id="WP_188788263.1">
    <property type="nucleotide sequence ID" value="NZ_BMJV01000001.1"/>
</dbReference>
<name>A0A8J3EFM9_9RHOB</name>
<reference evidence="2" key="1">
    <citation type="journal article" date="2014" name="Int. J. Syst. Evol. Microbiol.">
        <title>Complete genome sequence of Corynebacterium casei LMG S-19264T (=DSM 44701T), isolated from a smear-ripened cheese.</title>
        <authorList>
            <consortium name="US DOE Joint Genome Institute (JGI-PGF)"/>
            <person name="Walter F."/>
            <person name="Albersmeier A."/>
            <person name="Kalinowski J."/>
            <person name="Ruckert C."/>
        </authorList>
    </citation>
    <scope>NUCLEOTIDE SEQUENCE</scope>
    <source>
        <strain evidence="2">CGMCC 1.15762</strain>
    </source>
</reference>